<sequence length="172" mass="18990">MQTASVDQIRALLRTFQAITWPAGRQKALALADECGWTIRLETPRGVRYLTGYPTNDQRANALIRPDDADGSILDLTVHVSDRDPATPAELDEAYRSVAATVRAELGTPVRTDEWEHARTVWDIAGGGRVVIQKLDSVVLILRSQEVTDLERDEERLGVDPGRIPGAGDEDF</sequence>
<dbReference type="STRING" id="446466.Cfla_3258"/>
<proteinExistence type="predicted"/>
<dbReference type="InterPro" id="IPR046268">
    <property type="entry name" value="DUF6301"/>
</dbReference>
<dbReference type="Proteomes" id="UP000000849">
    <property type="component" value="Chromosome"/>
</dbReference>
<dbReference type="eggNOG" id="ENOG502ZCSR">
    <property type="taxonomic scope" value="Bacteria"/>
</dbReference>
<evidence type="ECO:0000256" key="1">
    <source>
        <dbReference type="SAM" id="MobiDB-lite"/>
    </source>
</evidence>
<dbReference type="OrthoDB" id="5106903at2"/>
<evidence type="ECO:0000313" key="3">
    <source>
        <dbReference type="Proteomes" id="UP000000849"/>
    </source>
</evidence>
<organism evidence="2 3">
    <name type="scientific">Cellulomonas flavigena (strain ATCC 482 / DSM 20109 / BCRC 11376 / JCM 18109 / NBRC 3775 / NCIMB 8073 / NRS 134)</name>
    <dbReference type="NCBI Taxonomy" id="446466"/>
    <lineage>
        <taxon>Bacteria</taxon>
        <taxon>Bacillati</taxon>
        <taxon>Actinomycetota</taxon>
        <taxon>Actinomycetes</taxon>
        <taxon>Micrococcales</taxon>
        <taxon>Cellulomonadaceae</taxon>
        <taxon>Cellulomonas</taxon>
    </lineage>
</organism>
<dbReference type="AlphaFoldDB" id="D5UBY0"/>
<dbReference type="HOGENOM" id="CLU_1537326_0_0_11"/>
<accession>D5UBY0</accession>
<evidence type="ECO:0000313" key="2">
    <source>
        <dbReference type="EMBL" id="ADG76139.1"/>
    </source>
</evidence>
<dbReference type="KEGG" id="cfl:Cfla_3258"/>
<protein>
    <submittedName>
        <fullName evidence="2">Uncharacterized protein</fullName>
    </submittedName>
</protein>
<feature type="region of interest" description="Disordered" evidence="1">
    <location>
        <begin position="151"/>
        <end position="172"/>
    </location>
</feature>
<reference evidence="2 3" key="1">
    <citation type="journal article" date="2010" name="Stand. Genomic Sci.">
        <title>Complete genome sequence of Cellulomonas flavigena type strain (134).</title>
        <authorList>
            <person name="Abt B."/>
            <person name="Foster B."/>
            <person name="Lapidus A."/>
            <person name="Clum A."/>
            <person name="Sun H."/>
            <person name="Pukall R."/>
            <person name="Lucas S."/>
            <person name="Glavina Del Rio T."/>
            <person name="Nolan M."/>
            <person name="Tice H."/>
            <person name="Cheng J.F."/>
            <person name="Pitluck S."/>
            <person name="Liolios K."/>
            <person name="Ivanova N."/>
            <person name="Mavromatis K."/>
            <person name="Ovchinnikova G."/>
            <person name="Pati A."/>
            <person name="Goodwin L."/>
            <person name="Chen A."/>
            <person name="Palaniappan K."/>
            <person name="Land M."/>
            <person name="Hauser L."/>
            <person name="Chang Y.J."/>
            <person name="Jeffries C.D."/>
            <person name="Rohde M."/>
            <person name="Goker M."/>
            <person name="Woyke T."/>
            <person name="Bristow J."/>
            <person name="Eisen J.A."/>
            <person name="Markowitz V."/>
            <person name="Hugenholtz P."/>
            <person name="Kyrpides N.C."/>
            <person name="Klenk H.P."/>
        </authorList>
    </citation>
    <scope>NUCLEOTIDE SEQUENCE [LARGE SCALE GENOMIC DNA]</scope>
    <source>
        <strain evidence="3">ATCC 482 / DSM 20109 / BCRC 11376 / JCM 18109 / NBRC 3775 / NCIMB 8073 / NRS 134</strain>
    </source>
</reference>
<name>D5UBY0_CELFN</name>
<dbReference type="RefSeq" id="WP_013118470.1">
    <property type="nucleotide sequence ID" value="NC_014151.1"/>
</dbReference>
<dbReference type="EMBL" id="CP001964">
    <property type="protein sequence ID" value="ADG76139.1"/>
    <property type="molecule type" value="Genomic_DNA"/>
</dbReference>
<gene>
    <name evidence="2" type="ordered locus">Cfla_3258</name>
</gene>
<keyword evidence="3" id="KW-1185">Reference proteome</keyword>
<dbReference type="Pfam" id="PF19818">
    <property type="entry name" value="DUF6301"/>
    <property type="match status" value="1"/>
</dbReference>